<gene>
    <name evidence="1" type="ORF">LEQ_0894c</name>
</gene>
<evidence type="ECO:0000313" key="2">
    <source>
        <dbReference type="Proteomes" id="UP000018559"/>
    </source>
</evidence>
<evidence type="ECO:0000313" key="1">
    <source>
        <dbReference type="EMBL" id="ETA73635.1"/>
    </source>
</evidence>
<accession>V7HWH6</accession>
<dbReference type="EMBL" id="AWWH01000168">
    <property type="protein sequence ID" value="ETA73635.1"/>
    <property type="molecule type" value="Genomic_DNA"/>
</dbReference>
<organism evidence="1 2">
    <name type="scientific">Ligilactobacillus equi DPC 6820</name>
    <dbReference type="NCBI Taxonomy" id="1392007"/>
    <lineage>
        <taxon>Bacteria</taxon>
        <taxon>Bacillati</taxon>
        <taxon>Bacillota</taxon>
        <taxon>Bacilli</taxon>
        <taxon>Lactobacillales</taxon>
        <taxon>Lactobacillaceae</taxon>
        <taxon>Ligilactobacillus</taxon>
    </lineage>
</organism>
<reference evidence="1 2" key="1">
    <citation type="journal article" date="2014" name="Genome Announc.">
        <title>The Genome of the Predominant Equine Lactobacillus Species, Lactobacillus equi, Is Reflective of Its Lifestyle Adaptations to an Herbivorous Host.</title>
        <authorList>
            <person name="O'Donnell M.M."/>
            <person name="Harris H.M."/>
            <person name="O'Toole P.W."/>
            <person name="Ross R.P."/>
        </authorList>
    </citation>
    <scope>NUCLEOTIDE SEQUENCE [LARGE SCALE GENOMIC DNA]</scope>
    <source>
        <strain evidence="1 2">DPC 6820</strain>
    </source>
</reference>
<protein>
    <submittedName>
        <fullName evidence="1">Tape measure domain protein</fullName>
    </submittedName>
</protein>
<sequence length="68" mass="7568">MLMRRYATQDAVKKAQADLEVKQAYLDSLANAKDYNKIVQAQLATAQVAKPILKQVAQVATKKSFSKQ</sequence>
<dbReference type="RefSeq" id="WP_023860168.1">
    <property type="nucleotide sequence ID" value="NZ_AWWH01000168.1"/>
</dbReference>
<name>V7HWH6_9LACO</name>
<keyword evidence="2" id="KW-1185">Reference proteome</keyword>
<dbReference type="AlphaFoldDB" id="V7HWH6"/>
<comment type="caution">
    <text evidence="1">The sequence shown here is derived from an EMBL/GenBank/DDBJ whole genome shotgun (WGS) entry which is preliminary data.</text>
</comment>
<dbReference type="PATRIC" id="fig|1392007.3.peg.1555"/>
<dbReference type="Proteomes" id="UP000018559">
    <property type="component" value="Unassembled WGS sequence"/>
</dbReference>
<proteinExistence type="predicted"/>